<evidence type="ECO:0000256" key="3">
    <source>
        <dbReference type="ARBA" id="ARBA00022806"/>
    </source>
</evidence>
<accession>A0A3P3U6T9</accession>
<dbReference type="Proteomes" id="UP000267017">
    <property type="component" value="Unassembled WGS sequence"/>
</dbReference>
<evidence type="ECO:0000313" key="13">
    <source>
        <dbReference type="Proteomes" id="UP000267017"/>
    </source>
</evidence>
<comment type="catalytic activity">
    <reaction evidence="8">
        <text>ATP + H2O = ADP + phosphate + H(+)</text>
        <dbReference type="Rhea" id="RHEA:13065"/>
        <dbReference type="ChEBI" id="CHEBI:15377"/>
        <dbReference type="ChEBI" id="CHEBI:15378"/>
        <dbReference type="ChEBI" id="CHEBI:30616"/>
        <dbReference type="ChEBI" id="CHEBI:43474"/>
        <dbReference type="ChEBI" id="CHEBI:456216"/>
        <dbReference type="EC" id="5.6.2.4"/>
    </reaction>
</comment>
<evidence type="ECO:0000256" key="2">
    <source>
        <dbReference type="ARBA" id="ARBA00022801"/>
    </source>
</evidence>
<keyword evidence="13" id="KW-1185">Reference proteome</keyword>
<dbReference type="GO" id="GO:0005524">
    <property type="term" value="F:ATP binding"/>
    <property type="evidence" value="ECO:0007669"/>
    <property type="project" value="UniProtKB-UniRule"/>
</dbReference>
<dbReference type="PROSITE" id="PS51198">
    <property type="entry name" value="UVRD_HELICASE_ATP_BIND"/>
    <property type="match status" value="1"/>
</dbReference>
<dbReference type="Pfam" id="PF00580">
    <property type="entry name" value="UvrD-helicase"/>
    <property type="match status" value="1"/>
</dbReference>
<evidence type="ECO:0000313" key="12">
    <source>
        <dbReference type="EMBL" id="RRJ66081.1"/>
    </source>
</evidence>
<dbReference type="Gene3D" id="3.40.50.300">
    <property type="entry name" value="P-loop containing nucleotide triphosphate hydrolases"/>
    <property type="match status" value="3"/>
</dbReference>
<dbReference type="RefSeq" id="WP_128633876.1">
    <property type="nucleotide sequence ID" value="NZ_RRCN01000001.1"/>
</dbReference>
<dbReference type="OrthoDB" id="9765670at2"/>
<reference evidence="12 13" key="1">
    <citation type="submission" date="2018-11" db="EMBL/GenBank/DDBJ databases">
        <title>Genome sequencing of Paenibacillus sp. KCOM 3021 (= ChDC PVNT-B20).</title>
        <authorList>
            <person name="Kook J.-K."/>
            <person name="Park S.-N."/>
            <person name="Lim Y.K."/>
        </authorList>
    </citation>
    <scope>NUCLEOTIDE SEQUENCE [LARGE SCALE GENOMIC DNA]</scope>
    <source>
        <strain evidence="12 13">KCOM 3021</strain>
    </source>
</reference>
<dbReference type="InterPro" id="IPR027417">
    <property type="entry name" value="P-loop_NTPase"/>
</dbReference>
<organism evidence="12 13">
    <name type="scientific">Paenibacillus oralis</name>
    <dbReference type="NCBI Taxonomy" id="2490856"/>
    <lineage>
        <taxon>Bacteria</taxon>
        <taxon>Bacillati</taxon>
        <taxon>Bacillota</taxon>
        <taxon>Bacilli</taxon>
        <taxon>Bacillales</taxon>
        <taxon>Paenibacillaceae</taxon>
        <taxon>Paenibacillus</taxon>
    </lineage>
</organism>
<evidence type="ECO:0000259" key="10">
    <source>
        <dbReference type="PROSITE" id="PS51198"/>
    </source>
</evidence>
<evidence type="ECO:0000256" key="5">
    <source>
        <dbReference type="ARBA" id="ARBA00023235"/>
    </source>
</evidence>
<evidence type="ECO:0000256" key="9">
    <source>
        <dbReference type="PROSITE-ProRule" id="PRU00560"/>
    </source>
</evidence>
<keyword evidence="5" id="KW-0413">Isomerase</keyword>
<evidence type="ECO:0000259" key="11">
    <source>
        <dbReference type="PROSITE" id="PS51217"/>
    </source>
</evidence>
<keyword evidence="2 9" id="KW-0378">Hydrolase</keyword>
<keyword evidence="1 9" id="KW-0547">Nucleotide-binding</keyword>
<keyword evidence="3 9" id="KW-0347">Helicase</keyword>
<dbReference type="InterPro" id="IPR014017">
    <property type="entry name" value="DNA_helicase_UvrD-like_C"/>
</dbReference>
<feature type="domain" description="UvrD-like helicase C-terminal" evidence="11">
    <location>
        <begin position="306"/>
        <end position="559"/>
    </location>
</feature>
<evidence type="ECO:0000256" key="4">
    <source>
        <dbReference type="ARBA" id="ARBA00022840"/>
    </source>
</evidence>
<feature type="domain" description="UvrD-like helicase ATP-binding" evidence="10">
    <location>
        <begin position="18"/>
        <end position="306"/>
    </location>
</feature>
<gene>
    <name evidence="12" type="ORF">EHV15_26580</name>
</gene>
<evidence type="ECO:0000256" key="1">
    <source>
        <dbReference type="ARBA" id="ARBA00022741"/>
    </source>
</evidence>
<proteinExistence type="predicted"/>
<evidence type="ECO:0000256" key="8">
    <source>
        <dbReference type="ARBA" id="ARBA00048988"/>
    </source>
</evidence>
<dbReference type="EMBL" id="RRCN01000001">
    <property type="protein sequence ID" value="RRJ66081.1"/>
    <property type="molecule type" value="Genomic_DNA"/>
</dbReference>
<dbReference type="Pfam" id="PF13361">
    <property type="entry name" value="UvrD_C"/>
    <property type="match status" value="1"/>
</dbReference>
<dbReference type="EC" id="5.6.2.4" evidence="7"/>
<dbReference type="SUPFAM" id="SSF52540">
    <property type="entry name" value="P-loop containing nucleoside triphosphate hydrolases"/>
    <property type="match status" value="1"/>
</dbReference>
<dbReference type="InterPro" id="IPR000212">
    <property type="entry name" value="DNA_helicase_UvrD/REP"/>
</dbReference>
<keyword evidence="4 9" id="KW-0067">ATP-binding</keyword>
<dbReference type="CDD" id="cd17932">
    <property type="entry name" value="DEXQc_UvrD"/>
    <property type="match status" value="1"/>
</dbReference>
<dbReference type="GO" id="GO:0016887">
    <property type="term" value="F:ATP hydrolysis activity"/>
    <property type="evidence" value="ECO:0007669"/>
    <property type="project" value="RHEA"/>
</dbReference>
<dbReference type="InterPro" id="IPR014016">
    <property type="entry name" value="UvrD-like_ATP-bd"/>
</dbReference>
<sequence>MRNNITFINPLNWQVKDGIILENNAEEVVRSSSNHVIIAGPGAGKTELLAQKACYLLETDSCTAPKKILAISFKKDAAENLADRVNSRCGKELARRFESMTYDSFAKHLLDHFRLAINEKYRPSKDYRLLLKDSELADIADKYLPVLYPHFPNWRRVIRRNSDLANLLCNMKLPLPPLKPDDSIQVHINLSLWGILIKGTFDFEGGLTFPMISRIADYLLRENRYIRNALRTTYSHVFLDEFQDTTDIQYSLLKTSFLGSKSTITAVGDEKQRIMVWARAQKGIFNHFKIDFQAIETQLFMNYRSSPKLVTIQNIVSKNLEENSAEVIVTDKWGELEGICEIWAFKNHEEEAIFLANEVINWINIEGIKPRDICIIVKQHEDIYGEAFKRRLAVYGVQAREEKEYQDLLSEEIVNIILNMITLAVKHQAPDARKNTIDFLFYINGFDESTKYELLYESEDQLSKFLLELKIKLLELDKLIVNEAALQKVVSSIIEFFDPTKIKNSFPKYSRGDYFDNLINEITMKIQSAYQIRKDWGNTVEDIYGNHSIPMMTIHKSKGLEYDTVIFIGLEDAAFWNFNNNSEEDKRAFFVALSRAKRRVIFTASKVRRVLNRERHLENIEQSVQNITTLYKILKDAGVSIIRPKLKNDIS</sequence>
<dbReference type="AlphaFoldDB" id="A0A3P3U6T9"/>
<dbReference type="PROSITE" id="PS51217">
    <property type="entry name" value="UVRD_HELICASE_CTER"/>
    <property type="match status" value="1"/>
</dbReference>
<dbReference type="GO" id="GO:0003677">
    <property type="term" value="F:DNA binding"/>
    <property type="evidence" value="ECO:0007669"/>
    <property type="project" value="InterPro"/>
</dbReference>
<evidence type="ECO:0000256" key="7">
    <source>
        <dbReference type="ARBA" id="ARBA00034808"/>
    </source>
</evidence>
<name>A0A3P3U6T9_9BACL</name>
<comment type="caution">
    <text evidence="12">The sequence shown here is derived from an EMBL/GenBank/DDBJ whole genome shotgun (WGS) entry which is preliminary data.</text>
</comment>
<comment type="catalytic activity">
    <reaction evidence="6">
        <text>Couples ATP hydrolysis with the unwinding of duplex DNA by translocating in the 3'-5' direction.</text>
        <dbReference type="EC" id="5.6.2.4"/>
    </reaction>
</comment>
<feature type="binding site" evidence="9">
    <location>
        <begin position="39"/>
        <end position="46"/>
    </location>
    <ligand>
        <name>ATP</name>
        <dbReference type="ChEBI" id="CHEBI:30616"/>
    </ligand>
</feature>
<dbReference type="GO" id="GO:0043138">
    <property type="term" value="F:3'-5' DNA helicase activity"/>
    <property type="evidence" value="ECO:0007669"/>
    <property type="project" value="UniProtKB-EC"/>
</dbReference>
<protein>
    <recommendedName>
        <fullName evidence="7">DNA 3'-5' helicase</fullName>
        <ecNumber evidence="7">5.6.2.4</ecNumber>
    </recommendedName>
</protein>
<dbReference type="PANTHER" id="PTHR11070:SF2">
    <property type="entry name" value="ATP-DEPENDENT DNA HELICASE SRS2"/>
    <property type="match status" value="1"/>
</dbReference>
<evidence type="ECO:0000256" key="6">
    <source>
        <dbReference type="ARBA" id="ARBA00034617"/>
    </source>
</evidence>
<dbReference type="PANTHER" id="PTHR11070">
    <property type="entry name" value="UVRD / RECB / PCRA DNA HELICASE FAMILY MEMBER"/>
    <property type="match status" value="1"/>
</dbReference>